<dbReference type="Proteomes" id="UP000249794">
    <property type="component" value="Unassembled WGS sequence"/>
</dbReference>
<evidence type="ECO:0000313" key="2">
    <source>
        <dbReference type="Proteomes" id="UP000249794"/>
    </source>
</evidence>
<sequence>MPIQDIEVFNQFLASLTLRLPDSASDFERIEAVPRRALSDLSQIASSNPIYLWYSGSCQLTLTGMTQVLAKELSRKGHISTLGMAKAILAILCLTSSGVGTPAGRLNTIIEAIGPADSSQFWIAPYPPPQDFKTFQLGKFLIGKLNRQKLLYRCQKASCDFFERDPNQFLDRFAIEHEPISVSVLDWPSIRNHFELSNSDVLAVLVDHYFDSLTQNLQDDFRHKFRTSQEVLVVAGAPYVNLDLPQVLSGSTFVSVYQKIGKDKSSYFCPLGMKIAIDFAQVDRHLPAKAEELKNKFAFTDLDNCEIHQSLETYCRFVFKAKIYENENRRDEAFLHYVIALDLLFGEKDASTRKVSSRTALVVSRALGESFDETVKRMKSIYEKRSKYVHAGKSVLEQDIEQIRPIIKEVFFCLLRLQSVRGNRVQGFVESWLKNLDYFIAAVEAGKEIEDKDLIVAGLALFPEDG</sequence>
<comment type="caution">
    <text evidence="1">The sequence shown here is derived from an EMBL/GenBank/DDBJ whole genome shotgun (WGS) entry which is preliminary data.</text>
</comment>
<gene>
    <name evidence="1" type="ORF">DCF15_04200</name>
</gene>
<accession>A0A2W4XPE3</accession>
<name>A0A2W4XPE3_9CYAN</name>
<organism evidence="1 2">
    <name type="scientific">Phormidesmis priestleyi</name>
    <dbReference type="NCBI Taxonomy" id="268141"/>
    <lineage>
        <taxon>Bacteria</taxon>
        <taxon>Bacillati</taxon>
        <taxon>Cyanobacteriota</taxon>
        <taxon>Cyanophyceae</taxon>
        <taxon>Leptolyngbyales</taxon>
        <taxon>Leptolyngbyaceae</taxon>
        <taxon>Phormidesmis</taxon>
    </lineage>
</organism>
<evidence type="ECO:0000313" key="1">
    <source>
        <dbReference type="EMBL" id="PZO59283.1"/>
    </source>
</evidence>
<reference evidence="2" key="1">
    <citation type="submission" date="2018-04" db="EMBL/GenBank/DDBJ databases">
        <authorList>
            <person name="Cornet L."/>
        </authorList>
    </citation>
    <scope>NUCLEOTIDE SEQUENCE [LARGE SCALE GENOMIC DNA]</scope>
</reference>
<proteinExistence type="predicted"/>
<dbReference type="AlphaFoldDB" id="A0A2W4XPE3"/>
<dbReference type="EMBL" id="QBMP01000025">
    <property type="protein sequence ID" value="PZO59283.1"/>
    <property type="molecule type" value="Genomic_DNA"/>
</dbReference>
<reference evidence="1 2" key="2">
    <citation type="submission" date="2018-06" db="EMBL/GenBank/DDBJ databases">
        <title>Metagenomic assembly of (sub)arctic Cyanobacteria and their associated microbiome from non-axenic cultures.</title>
        <authorList>
            <person name="Baurain D."/>
        </authorList>
    </citation>
    <scope>NUCLEOTIDE SEQUENCE [LARGE SCALE GENOMIC DNA]</scope>
    <source>
        <strain evidence="1">ULC027bin1</strain>
    </source>
</reference>
<protein>
    <submittedName>
        <fullName evidence="1">Uncharacterized protein</fullName>
    </submittedName>
</protein>